<reference evidence="5" key="1">
    <citation type="submission" date="2020-05" db="EMBL/GenBank/DDBJ databases">
        <title>Phylogenomic resolution of chytrid fungi.</title>
        <authorList>
            <person name="Stajich J.E."/>
            <person name="Amses K."/>
            <person name="Simmons R."/>
            <person name="Seto K."/>
            <person name="Myers J."/>
            <person name="Bonds A."/>
            <person name="Quandt C.A."/>
            <person name="Barry K."/>
            <person name="Liu P."/>
            <person name="Grigoriev I."/>
            <person name="Longcore J.E."/>
            <person name="James T.Y."/>
        </authorList>
    </citation>
    <scope>NUCLEOTIDE SEQUENCE</scope>
    <source>
        <strain evidence="5">JEL0513</strain>
    </source>
</reference>
<dbReference type="Gene3D" id="3.40.50.300">
    <property type="entry name" value="P-loop containing nucleotide triphosphate hydrolases"/>
    <property type="match status" value="1"/>
</dbReference>
<dbReference type="InterPro" id="IPR001650">
    <property type="entry name" value="Helicase_C-like"/>
</dbReference>
<evidence type="ECO:0000256" key="1">
    <source>
        <dbReference type="ARBA" id="ARBA00022741"/>
    </source>
</evidence>
<gene>
    <name evidence="5" type="ORF">HK100_010129</name>
</gene>
<dbReference type="SUPFAM" id="SSF52540">
    <property type="entry name" value="P-loop containing nucleoside triphosphate hydrolases"/>
    <property type="match status" value="1"/>
</dbReference>
<dbReference type="InterPro" id="IPR027417">
    <property type="entry name" value="P-loop_NTPase"/>
</dbReference>
<dbReference type="GO" id="GO:0005524">
    <property type="term" value="F:ATP binding"/>
    <property type="evidence" value="ECO:0007669"/>
    <property type="project" value="UniProtKB-KW"/>
</dbReference>
<evidence type="ECO:0000256" key="2">
    <source>
        <dbReference type="ARBA" id="ARBA00022801"/>
    </source>
</evidence>
<dbReference type="GO" id="GO:0016787">
    <property type="term" value="F:hydrolase activity"/>
    <property type="evidence" value="ECO:0007669"/>
    <property type="project" value="UniProtKB-KW"/>
</dbReference>
<dbReference type="InterPro" id="IPR049730">
    <property type="entry name" value="SNF2/RAD54-like_C"/>
</dbReference>
<keyword evidence="6" id="KW-1185">Reference proteome</keyword>
<dbReference type="EMBL" id="JADGJH010005467">
    <property type="protein sequence ID" value="KAJ3080480.1"/>
    <property type="molecule type" value="Genomic_DNA"/>
</dbReference>
<dbReference type="Pfam" id="PF00271">
    <property type="entry name" value="Helicase_C"/>
    <property type="match status" value="1"/>
</dbReference>
<evidence type="ECO:0000259" key="4">
    <source>
        <dbReference type="PROSITE" id="PS51194"/>
    </source>
</evidence>
<evidence type="ECO:0000313" key="5">
    <source>
        <dbReference type="EMBL" id="KAJ3080480.1"/>
    </source>
</evidence>
<dbReference type="SMART" id="SM00490">
    <property type="entry name" value="HELICc"/>
    <property type="match status" value="1"/>
</dbReference>
<dbReference type="Proteomes" id="UP001211907">
    <property type="component" value="Unassembled WGS sequence"/>
</dbReference>
<evidence type="ECO:0000313" key="6">
    <source>
        <dbReference type="Proteomes" id="UP001211907"/>
    </source>
</evidence>
<dbReference type="GO" id="GO:0008094">
    <property type="term" value="F:ATP-dependent activity, acting on DNA"/>
    <property type="evidence" value="ECO:0007669"/>
    <property type="project" value="TreeGrafter"/>
</dbReference>
<comment type="caution">
    <text evidence="5">The sequence shown here is derived from an EMBL/GenBank/DDBJ whole genome shotgun (WGS) entry which is preliminary data.</text>
</comment>
<dbReference type="CDD" id="cd18793">
    <property type="entry name" value="SF2_C_SNF"/>
    <property type="match status" value="1"/>
</dbReference>
<dbReference type="InterPro" id="IPR050628">
    <property type="entry name" value="SNF2_RAD54_helicase_TF"/>
</dbReference>
<sequence>MIELLRDIEWNDSEAKVVIFSQFTSMLDLVEKSLIKHGMPNFIRYDGQMSVQQRSEAVDEFFADDDKRIFLASLKAGAVGLNLTRASIIIMLDVWWNPAVEDQAIDRVHRIGQTRNVKVYRLTIARSIEDRILALQENKRAVASGALGEGDFKPKGLSLRDLRFLFLGDPNNLNGDGKPKQEKPTLESI</sequence>
<dbReference type="PROSITE" id="PS51194">
    <property type="entry name" value="HELICASE_CTER"/>
    <property type="match status" value="1"/>
</dbReference>
<dbReference type="GO" id="GO:0005634">
    <property type="term" value="C:nucleus"/>
    <property type="evidence" value="ECO:0007669"/>
    <property type="project" value="TreeGrafter"/>
</dbReference>
<dbReference type="AlphaFoldDB" id="A0AAD5X5S6"/>
<feature type="domain" description="Helicase C-terminal" evidence="4">
    <location>
        <begin position="3"/>
        <end position="158"/>
    </location>
</feature>
<organism evidence="5 6">
    <name type="scientific">Physocladia obscura</name>
    <dbReference type="NCBI Taxonomy" id="109957"/>
    <lineage>
        <taxon>Eukaryota</taxon>
        <taxon>Fungi</taxon>
        <taxon>Fungi incertae sedis</taxon>
        <taxon>Chytridiomycota</taxon>
        <taxon>Chytridiomycota incertae sedis</taxon>
        <taxon>Chytridiomycetes</taxon>
        <taxon>Chytridiales</taxon>
        <taxon>Chytriomycetaceae</taxon>
        <taxon>Physocladia</taxon>
    </lineage>
</organism>
<keyword evidence="1" id="KW-0547">Nucleotide-binding</keyword>
<keyword evidence="2" id="KW-0378">Hydrolase</keyword>
<accession>A0AAD5X5S6</accession>
<protein>
    <recommendedName>
        <fullName evidence="4">Helicase C-terminal domain-containing protein</fullName>
    </recommendedName>
</protein>
<keyword evidence="3" id="KW-0067">ATP-binding</keyword>
<name>A0AAD5X5S6_9FUNG</name>
<evidence type="ECO:0000256" key="3">
    <source>
        <dbReference type="ARBA" id="ARBA00022840"/>
    </source>
</evidence>
<dbReference type="GO" id="GO:0006281">
    <property type="term" value="P:DNA repair"/>
    <property type="evidence" value="ECO:0007669"/>
    <property type="project" value="TreeGrafter"/>
</dbReference>
<dbReference type="PANTHER" id="PTHR45626">
    <property type="entry name" value="TRANSCRIPTION TERMINATION FACTOR 2-RELATED"/>
    <property type="match status" value="1"/>
</dbReference>
<proteinExistence type="predicted"/>